<dbReference type="PROSITE" id="PS51387">
    <property type="entry name" value="FAD_PCMH"/>
    <property type="match status" value="1"/>
</dbReference>
<dbReference type="PANTHER" id="PTHR42760">
    <property type="entry name" value="SHORT-CHAIN DEHYDROGENASES/REDUCTASES FAMILY MEMBER"/>
    <property type="match status" value="1"/>
</dbReference>
<dbReference type="PRINTS" id="PR00081">
    <property type="entry name" value="GDHRDH"/>
</dbReference>
<dbReference type="CDD" id="cd05233">
    <property type="entry name" value="SDR_c"/>
    <property type="match status" value="1"/>
</dbReference>
<dbReference type="GO" id="GO:0030497">
    <property type="term" value="P:fatty acid elongation"/>
    <property type="evidence" value="ECO:0007669"/>
    <property type="project" value="TreeGrafter"/>
</dbReference>
<feature type="domain" description="FAD-binding PCMH-type" evidence="3">
    <location>
        <begin position="1"/>
        <end position="198"/>
    </location>
</feature>
<dbReference type="EMBL" id="BMEQ01000012">
    <property type="protein sequence ID" value="GGG59984.1"/>
    <property type="molecule type" value="Genomic_DNA"/>
</dbReference>
<dbReference type="FunFam" id="3.40.50.720:FF:000084">
    <property type="entry name" value="Short-chain dehydrogenase reductase"/>
    <property type="match status" value="1"/>
</dbReference>
<organism evidence="4 5">
    <name type="scientific">Kocuria dechangensis</name>
    <dbReference type="NCBI Taxonomy" id="1176249"/>
    <lineage>
        <taxon>Bacteria</taxon>
        <taxon>Bacillati</taxon>
        <taxon>Actinomycetota</taxon>
        <taxon>Actinomycetes</taxon>
        <taxon>Micrococcales</taxon>
        <taxon>Micrococcaceae</taxon>
        <taxon>Kocuria</taxon>
    </lineage>
</organism>
<evidence type="ECO:0000256" key="2">
    <source>
        <dbReference type="ARBA" id="ARBA00023002"/>
    </source>
</evidence>
<evidence type="ECO:0000259" key="3">
    <source>
        <dbReference type="PROSITE" id="PS51387"/>
    </source>
</evidence>
<dbReference type="Pfam" id="PF13561">
    <property type="entry name" value="adh_short_C2"/>
    <property type="match status" value="1"/>
</dbReference>
<dbReference type="GO" id="GO:0016616">
    <property type="term" value="F:oxidoreductase activity, acting on the CH-OH group of donors, NAD or NADP as acceptor"/>
    <property type="evidence" value="ECO:0007669"/>
    <property type="project" value="TreeGrafter"/>
</dbReference>
<dbReference type="PRINTS" id="PR00080">
    <property type="entry name" value="SDRFAMILY"/>
</dbReference>
<evidence type="ECO:0000313" key="5">
    <source>
        <dbReference type="Proteomes" id="UP000638848"/>
    </source>
</evidence>
<reference evidence="4" key="1">
    <citation type="journal article" date="2014" name="Int. J. Syst. Evol. Microbiol.">
        <title>Complete genome sequence of Corynebacterium casei LMG S-19264T (=DSM 44701T), isolated from a smear-ripened cheese.</title>
        <authorList>
            <consortium name="US DOE Joint Genome Institute (JGI-PGF)"/>
            <person name="Walter F."/>
            <person name="Albersmeier A."/>
            <person name="Kalinowski J."/>
            <person name="Ruckert C."/>
        </authorList>
    </citation>
    <scope>NUCLEOTIDE SEQUENCE</scope>
    <source>
        <strain evidence="4">CGMCC 1.12187</strain>
    </source>
</reference>
<evidence type="ECO:0000313" key="4">
    <source>
        <dbReference type="EMBL" id="GGG59984.1"/>
    </source>
</evidence>
<reference evidence="4" key="2">
    <citation type="submission" date="2020-09" db="EMBL/GenBank/DDBJ databases">
        <authorList>
            <person name="Sun Q."/>
            <person name="Zhou Y."/>
        </authorList>
    </citation>
    <scope>NUCLEOTIDE SEQUENCE</scope>
    <source>
        <strain evidence="4">CGMCC 1.12187</strain>
    </source>
</reference>
<comment type="similarity">
    <text evidence="1">Belongs to the short-chain dehydrogenases/reductases (SDR) family.</text>
</comment>
<accession>A0A917LVE8</accession>
<dbReference type="InterPro" id="IPR036291">
    <property type="entry name" value="NAD(P)-bd_dom_sf"/>
</dbReference>
<dbReference type="GO" id="GO:0071949">
    <property type="term" value="F:FAD binding"/>
    <property type="evidence" value="ECO:0007669"/>
    <property type="project" value="InterPro"/>
</dbReference>
<keyword evidence="5" id="KW-1185">Reference proteome</keyword>
<dbReference type="Proteomes" id="UP000638848">
    <property type="component" value="Unassembled WGS sequence"/>
</dbReference>
<dbReference type="SUPFAM" id="SSF51735">
    <property type="entry name" value="NAD(P)-binding Rossmann-fold domains"/>
    <property type="match status" value="1"/>
</dbReference>
<dbReference type="InterPro" id="IPR016166">
    <property type="entry name" value="FAD-bd_PCMH"/>
</dbReference>
<protein>
    <submittedName>
        <fullName evidence="4">Short-chain dehydrogenase</fullName>
    </submittedName>
</protein>
<evidence type="ECO:0000256" key="1">
    <source>
        <dbReference type="ARBA" id="ARBA00006484"/>
    </source>
</evidence>
<gene>
    <name evidence="4" type="ORF">GCM10011374_23550</name>
</gene>
<dbReference type="Gene3D" id="3.40.50.720">
    <property type="entry name" value="NAD(P)-binding Rossmann-like Domain"/>
    <property type="match status" value="1"/>
</dbReference>
<dbReference type="AlphaFoldDB" id="A0A917LVE8"/>
<comment type="caution">
    <text evidence="4">The sequence shown here is derived from an EMBL/GenBank/DDBJ whole genome shotgun (WGS) entry which is preliminary data.</text>
</comment>
<dbReference type="RefSeq" id="WP_229741805.1">
    <property type="nucleotide sequence ID" value="NZ_BMEQ01000012.1"/>
</dbReference>
<dbReference type="PANTHER" id="PTHR42760:SF40">
    <property type="entry name" value="3-OXOACYL-[ACYL-CARRIER-PROTEIN] REDUCTASE, CHLOROPLASTIC"/>
    <property type="match status" value="1"/>
</dbReference>
<sequence>MPSSHATPTPRNNVLSLFDLTGDTAVVTGAGSGLGRAMAEALAEAGASVGLVDISVDRLQAVAQQITADGGSCLPVAADVTDPGSISAAVRRVKEHFGNLDVVCVNAGISRGPGFPEAGGTLVGTSPGDWGAVIDVNLHGAFNTLRVAAEEISNGGRILVTASTAGLRADPMVGYAYVGSKAAVLNIVRQAALELAPRGIRVNAVAPGPFRTNIAGEGALEDPALDAQWAKTIPLGRMAEPEELKGLVLLLTSKASSFMTGGAYAVDGGALALSHAH</sequence>
<name>A0A917LVE8_9MICC</name>
<keyword evidence="2" id="KW-0560">Oxidoreductase</keyword>
<proteinExistence type="inferred from homology"/>
<dbReference type="InterPro" id="IPR002347">
    <property type="entry name" value="SDR_fam"/>
</dbReference>